<dbReference type="Proteomes" id="UP000887013">
    <property type="component" value="Unassembled WGS sequence"/>
</dbReference>
<evidence type="ECO:0000313" key="2">
    <source>
        <dbReference type="EMBL" id="GFU22453.1"/>
    </source>
</evidence>
<keyword evidence="3" id="KW-1185">Reference proteome</keyword>
<organism evidence="2 3">
    <name type="scientific">Nephila pilipes</name>
    <name type="common">Giant wood spider</name>
    <name type="synonym">Nephila maculata</name>
    <dbReference type="NCBI Taxonomy" id="299642"/>
    <lineage>
        <taxon>Eukaryota</taxon>
        <taxon>Metazoa</taxon>
        <taxon>Ecdysozoa</taxon>
        <taxon>Arthropoda</taxon>
        <taxon>Chelicerata</taxon>
        <taxon>Arachnida</taxon>
        <taxon>Araneae</taxon>
        <taxon>Araneomorphae</taxon>
        <taxon>Entelegynae</taxon>
        <taxon>Araneoidea</taxon>
        <taxon>Nephilidae</taxon>
        <taxon>Nephila</taxon>
    </lineage>
</organism>
<protein>
    <submittedName>
        <fullName evidence="2">Uncharacterized protein</fullName>
    </submittedName>
</protein>
<accession>A0A8X6QFK8</accession>
<dbReference type="AlphaFoldDB" id="A0A8X6QFK8"/>
<name>A0A8X6QFK8_NEPPI</name>
<gene>
    <name evidence="2" type="ORF">NPIL_321841</name>
</gene>
<proteinExistence type="predicted"/>
<evidence type="ECO:0000256" key="1">
    <source>
        <dbReference type="SAM" id="MobiDB-lite"/>
    </source>
</evidence>
<dbReference type="OrthoDB" id="6467593at2759"/>
<comment type="caution">
    <text evidence="2">The sequence shown here is derived from an EMBL/GenBank/DDBJ whole genome shotgun (WGS) entry which is preliminary data.</text>
</comment>
<feature type="compositionally biased region" description="Basic and acidic residues" evidence="1">
    <location>
        <begin position="34"/>
        <end position="51"/>
    </location>
</feature>
<feature type="region of interest" description="Disordered" evidence="1">
    <location>
        <begin position="34"/>
        <end position="68"/>
    </location>
</feature>
<reference evidence="2" key="1">
    <citation type="submission" date="2020-08" db="EMBL/GenBank/DDBJ databases">
        <title>Multicomponent nature underlies the extraordinary mechanical properties of spider dragline silk.</title>
        <authorList>
            <person name="Kono N."/>
            <person name="Nakamura H."/>
            <person name="Mori M."/>
            <person name="Yoshida Y."/>
            <person name="Ohtoshi R."/>
            <person name="Malay A.D."/>
            <person name="Moran D.A.P."/>
            <person name="Tomita M."/>
            <person name="Numata K."/>
            <person name="Arakawa K."/>
        </authorList>
    </citation>
    <scope>NUCLEOTIDE SEQUENCE</scope>
</reference>
<sequence length="82" mass="9594">MTEIENTFYQSDSGSFNESSDLVCDEEFYIDPFSDKGEFQNKNDEEYRDVESNNGSETIPRRKRRTRRLSSSDVIANLLKKN</sequence>
<dbReference type="EMBL" id="BMAW01127733">
    <property type="protein sequence ID" value="GFU22453.1"/>
    <property type="molecule type" value="Genomic_DNA"/>
</dbReference>
<evidence type="ECO:0000313" key="3">
    <source>
        <dbReference type="Proteomes" id="UP000887013"/>
    </source>
</evidence>